<dbReference type="InterPro" id="IPR014030">
    <property type="entry name" value="Ketoacyl_synth_N"/>
</dbReference>
<dbReference type="InterPro" id="IPR049900">
    <property type="entry name" value="PKS_mFAS_DH"/>
</dbReference>
<dbReference type="InterPro" id="IPR032821">
    <property type="entry name" value="PKS_assoc"/>
</dbReference>
<dbReference type="FunFam" id="3.40.47.10:FF:000042">
    <property type="entry name" value="Polyketide synthase Pks13"/>
    <property type="match status" value="1"/>
</dbReference>
<dbReference type="PANTHER" id="PTHR43775">
    <property type="entry name" value="FATTY ACID SYNTHASE"/>
    <property type="match status" value="1"/>
</dbReference>
<evidence type="ECO:0000256" key="3">
    <source>
        <dbReference type="ARBA" id="ARBA00022553"/>
    </source>
</evidence>
<dbReference type="InterPro" id="IPR020806">
    <property type="entry name" value="PKS_PP-bd"/>
</dbReference>
<evidence type="ECO:0000256" key="10">
    <source>
        <dbReference type="PROSITE-ProRule" id="PRU01363"/>
    </source>
</evidence>
<feature type="active site" description="Proton donor; for dehydratase activity" evidence="10">
    <location>
        <position position="2548"/>
    </location>
</feature>
<dbReference type="InterPro" id="IPR049551">
    <property type="entry name" value="PKS_DH_C"/>
</dbReference>
<evidence type="ECO:0000259" key="14">
    <source>
        <dbReference type="PROSITE" id="PS52019"/>
    </source>
</evidence>
<dbReference type="Gene3D" id="3.30.559.10">
    <property type="entry name" value="Chloramphenicol acetyltransferase-like domain"/>
    <property type="match status" value="1"/>
</dbReference>
<dbReference type="FunFam" id="3.40.50.980:FF:000001">
    <property type="entry name" value="Non-ribosomal peptide synthetase"/>
    <property type="match status" value="1"/>
</dbReference>
<feature type="compositionally biased region" description="Low complexity" evidence="11">
    <location>
        <begin position="3608"/>
        <end position="3625"/>
    </location>
</feature>
<dbReference type="SUPFAM" id="SSF56801">
    <property type="entry name" value="Acetyl-CoA synthetase-like"/>
    <property type="match status" value="1"/>
</dbReference>
<evidence type="ECO:0000259" key="13">
    <source>
        <dbReference type="PROSITE" id="PS52004"/>
    </source>
</evidence>
<dbReference type="SUPFAM" id="SSF47336">
    <property type="entry name" value="ACP-like"/>
    <property type="match status" value="2"/>
</dbReference>
<feature type="region of interest" description="N-terminal hotdog fold" evidence="10">
    <location>
        <begin position="2339"/>
        <end position="2469"/>
    </location>
</feature>
<dbReference type="GO" id="GO:0004312">
    <property type="term" value="F:fatty acid synthase activity"/>
    <property type="evidence" value="ECO:0007669"/>
    <property type="project" value="TreeGrafter"/>
</dbReference>
<evidence type="ECO:0000256" key="1">
    <source>
        <dbReference type="ARBA" id="ARBA00001957"/>
    </source>
</evidence>
<dbReference type="InterPro" id="IPR045851">
    <property type="entry name" value="AMP-bd_C_sf"/>
</dbReference>
<evidence type="ECO:0000256" key="9">
    <source>
        <dbReference type="ARBA" id="ARBA00029443"/>
    </source>
</evidence>
<dbReference type="InterPro" id="IPR042104">
    <property type="entry name" value="PKS_dehydratase_sf"/>
</dbReference>
<dbReference type="Gene3D" id="3.40.50.980">
    <property type="match status" value="2"/>
</dbReference>
<proteinExistence type="inferred from homology"/>
<evidence type="ECO:0000256" key="5">
    <source>
        <dbReference type="ARBA" id="ARBA00022737"/>
    </source>
</evidence>
<evidence type="ECO:0000256" key="11">
    <source>
        <dbReference type="SAM" id="MobiDB-lite"/>
    </source>
</evidence>
<dbReference type="SMART" id="SM00822">
    <property type="entry name" value="PKS_KR"/>
    <property type="match status" value="1"/>
</dbReference>
<accession>A0A0S4TUL6</accession>
<dbReference type="GO" id="GO:0004315">
    <property type="term" value="F:3-oxoacyl-[acyl-carrier-protein] synthase activity"/>
    <property type="evidence" value="ECO:0007669"/>
    <property type="project" value="InterPro"/>
</dbReference>
<feature type="domain" description="Carrier" evidence="12">
    <location>
        <begin position="1434"/>
        <end position="1509"/>
    </location>
</feature>
<evidence type="ECO:0000256" key="6">
    <source>
        <dbReference type="ARBA" id="ARBA00022832"/>
    </source>
</evidence>
<dbReference type="PROSITE" id="PS00455">
    <property type="entry name" value="AMP_BINDING"/>
    <property type="match status" value="1"/>
</dbReference>
<organism evidence="15">
    <name type="scientific">Ralstonia solanacearum</name>
    <name type="common">Pseudomonas solanacearum</name>
    <dbReference type="NCBI Taxonomy" id="305"/>
    <lineage>
        <taxon>Bacteria</taxon>
        <taxon>Pseudomonadati</taxon>
        <taxon>Pseudomonadota</taxon>
        <taxon>Betaproteobacteria</taxon>
        <taxon>Burkholderiales</taxon>
        <taxon>Burkholderiaceae</taxon>
        <taxon>Ralstonia</taxon>
        <taxon>Ralstonia solanacearum species complex</taxon>
    </lineage>
</organism>
<dbReference type="NCBIfam" id="TIGR01733">
    <property type="entry name" value="AA-adenyl-dom"/>
    <property type="match status" value="1"/>
</dbReference>
<feature type="compositionally biased region" description="Low complexity" evidence="11">
    <location>
        <begin position="1508"/>
        <end position="1527"/>
    </location>
</feature>
<feature type="compositionally biased region" description="Low complexity" evidence="11">
    <location>
        <begin position="2331"/>
        <end position="2354"/>
    </location>
</feature>
<dbReference type="Pfam" id="PF08659">
    <property type="entry name" value="KR"/>
    <property type="match status" value="1"/>
</dbReference>
<comment type="cofactor">
    <cofactor evidence="1">
        <name>pantetheine 4'-phosphate</name>
        <dbReference type="ChEBI" id="CHEBI:47942"/>
    </cofactor>
</comment>
<dbReference type="CDD" id="cd19531">
    <property type="entry name" value="LCL_NRPS-like"/>
    <property type="match status" value="1"/>
</dbReference>
<dbReference type="PROSITE" id="PS00606">
    <property type="entry name" value="KS3_1"/>
    <property type="match status" value="1"/>
</dbReference>
<keyword evidence="7" id="KW-0443">Lipid metabolism</keyword>
<dbReference type="InterPro" id="IPR016039">
    <property type="entry name" value="Thiolase-like"/>
</dbReference>
<feature type="region of interest" description="Disordered" evidence="11">
    <location>
        <begin position="3608"/>
        <end position="3630"/>
    </location>
</feature>
<dbReference type="Pfam" id="PF00109">
    <property type="entry name" value="ketoacyl-synt"/>
    <property type="match status" value="1"/>
</dbReference>
<dbReference type="InterPro" id="IPR020807">
    <property type="entry name" value="PKS_DH"/>
</dbReference>
<dbReference type="InterPro" id="IPR000873">
    <property type="entry name" value="AMP-dep_synth/lig_dom"/>
</dbReference>
<protein>
    <recommendedName>
        <fullName evidence="16">Amino acid adenylation domain-containing protein</fullName>
    </recommendedName>
</protein>
<dbReference type="SMART" id="SM01294">
    <property type="entry name" value="PKS_PP_betabranch"/>
    <property type="match status" value="1"/>
</dbReference>
<keyword evidence="4" id="KW-0808">Transferase</keyword>
<dbReference type="Pfam" id="PF00501">
    <property type="entry name" value="AMP-binding"/>
    <property type="match status" value="1"/>
</dbReference>
<dbReference type="SMART" id="SM00825">
    <property type="entry name" value="PKS_KS"/>
    <property type="match status" value="1"/>
</dbReference>
<dbReference type="Pfam" id="PF14765">
    <property type="entry name" value="PS-DH"/>
    <property type="match status" value="1"/>
</dbReference>
<dbReference type="Gene3D" id="3.40.50.720">
    <property type="entry name" value="NAD(P)-binding Rossmann-like Domain"/>
    <property type="match status" value="1"/>
</dbReference>
<dbReference type="SMART" id="SM00826">
    <property type="entry name" value="PKS_DH"/>
    <property type="match status" value="1"/>
</dbReference>
<dbReference type="CDD" id="cd02440">
    <property type="entry name" value="AdoMet_MTases"/>
    <property type="match status" value="2"/>
</dbReference>
<dbReference type="InterPro" id="IPR036291">
    <property type="entry name" value="NAD(P)-bd_dom_sf"/>
</dbReference>
<dbReference type="PROSITE" id="PS52004">
    <property type="entry name" value="KS3_2"/>
    <property type="match status" value="1"/>
</dbReference>
<dbReference type="InterPro" id="IPR057326">
    <property type="entry name" value="KR_dom"/>
</dbReference>
<comment type="similarity">
    <text evidence="9">In the C-terminal section; belongs to the NRP synthetase family.</text>
</comment>
<dbReference type="InterPro" id="IPR023213">
    <property type="entry name" value="CAT-like_dom_sf"/>
</dbReference>
<dbReference type="Pfam" id="PF02801">
    <property type="entry name" value="Ketoacyl-synt_C"/>
    <property type="match status" value="1"/>
</dbReference>
<feature type="region of interest" description="Disordered" evidence="11">
    <location>
        <begin position="2324"/>
        <end position="2357"/>
    </location>
</feature>
<dbReference type="InterPro" id="IPR014043">
    <property type="entry name" value="Acyl_transferase_dom"/>
</dbReference>
<sequence>MSSVTSLEHEDRETKVARLARLIQERMRLDADGFELSEGQKAIWYLTRTSRNPALWNTFFAARVRGELNLPCLNDAVALLMQRHPSLRTVFAEEGGEPRQRVLPECRLGVEIAEVPALRGEGLARHVSEAYQRPFDLERGPLVRVELFRGAAEQVLLLTVHHLVYDGWSLWLLVDELIAAYRDLAQGRAPALAAPGATYRDFVEWQRAFLPSDEARAQADYWVRQLQDADQPLQLPADFARPKVPSHRGGNVLIDMGPHLAAKLTRFGQARQATLYATLLAAYVALLRRYGDESVITVGTLAAGSKRQDPEFAGMVGYFVNPLAIRCEISDELTFGDVLAIVKGQVLDALDHQDYPFSKLVERLKPKRDTSRSPIFQTLFTVQRPQVALDLGAFLVGAPHEGAAISAGGCRFEPIPVPVGESRFDLSVDIVATGGTVMAHFLYAEDLFRRDSVEEIGRHFAALLEACIDAPDRPIRSLPLLSQAERRRLLDTRNDTALDIPDTCLADLFEASVTRYPDKTAARFGAQSLTYRELNARANAVANELASRGAHAKSLIGIAVTRSLEMLVGLLAVAKLKAAYVPIDPSYPADRIQWMLEDAEVAFMLTQAQLAPRWRDAGCECLLLDRPATRTGAGAERPAVAPGGDGTAYVIYTSGSSGRPKGVQVSHRNLTNFLFAMRSLLGMHAEDVLLAVTTLSFDIAGLELYLPLVCGGTVVIADAATTTDGQALSAEIARTSPTWMQATPATWQMLLAAGWAGGSGLSILCGGEALPSTLAATLLPRCRALWNVYGPTETTIWSVAHKVGPADVQDAATVVPIGRPIANTVIFILDEHGQLVPDGTPGELCIGGLGVSQGYRGRADLTAERFVRLPELGASGLLYRTGDLARWRRDGQLEFLGRADQQLKVRGFRIEPGEIESVLLDDPEVQEAVVVCREDQPGDRRLVAYVSQCAAEHDTHADARAPSQDTVAGWRSIWDSTYGAFRADAAAGDPVTNLAGWRNSYDNARVPRADMLEWLAETVSKVLSRRPRDVMEIGCGTGMLLLRIAPHCASYTACDLSAEAIRYVGEQLPGRVANCQVRLSVGSAFEIPPGLMPGSLDCILLNSVIQYFPDAAYLREVLVRWRPYLRAGGCFFIGDVRNHALDPVFHGSVSLFQKGREVTAGEWYEDMLTREARDSELTVAPRFFVGAAAGLPGVTSVVCLAKEGLARNEITKFRYDVVIGVDEAAVPVEPPRWHAWDAERDSSATLSRMLAEERADVVGLTGVVDPRADLDRRQVQALLRAPADARIATVLEAVTASTADCDPQRIGEIATSHGFVAYCGGRGADLGGRFDVVLHRLSARRTGVDYVPLFTAAHLAPKSEAADSELFNLPNFAKRRDALTGRLKAALGARLPEYLRPSAIEVLRQLPKTPNGKINRAALPAPQLRRNTRSTSQAPSGESERRVAAIWCEVLGVGTVGIDDNFFDLGGHSFLGARARVLLEREFGEAARDLSLFECPTVRSVVNQLKGGASNPAAAPGPAALAANGEASNRDEGGRDAIAIVGLACRVPGAHDADAFWQLLAEGREGIRFFSEAELDAAGVPASRRNQPGFVPAAALLDGADRFDAEFFGYTAREAALTDPQHRVMLECAWHALENAGYADSARTRPAGVFVGSAMNHYVTHSVVPNIDVSQPVGAYQVMIGNDKDYLATRVSYKLNLAGPSLTVQTACSTSLVAVHQACQSLHLRECDLALAGGVAVQVPQQIGYLHQEGMILSPDGHCRAFDAAARGTVAGSGVGAVVLKRLADALRDGDTIRAVIRATAINNDGSGKIGYTAPSAAGQAEVIERALARAGLRADEISYIEAHGTGTELGDPIEIAGLSKAFAKGGGSAKGTGFCAIGSAKTNVGHLDAAAGVVGLIKTVLALEHREIPASLHFVAANPKTALAGSPFFVNDRHRRWASDGLRRAGVSSFGIGGTNAHVILEEAPQAGRTQALHAWPPRLLCLSARTPAALRTLAAAYARRMFTLAPDELAALCFTAQTGTRHWSHRLALPAEDSEACARWLQRFAETGSTDDDGAIVSSEAGEFTPAVDFIFEPEPDAELLGFAHAVKDHGAFRAAVEACDAALQRLGQPPVSAALDAWQGSAHPAARLSRLHQFAVQYGLAKLWQAWGVVPARVHGIGWGEYAAACVAGMFAVEHGIRLVAEQALGQAMGSGQPSSASTLRLESPAIGLSLGRADAPNAPLPTDAGYWRTFDPTVAYPRAGKADENDAVVLRFGRGTRDAGLAAPRSSSWSAQLVRNWTDLYLAAASLDWACIHEGTPVRRVPLPGYPFQRQRHWLERLAGSGSASHTEPAASVAEPPAAALAPAQTVSAPSRSIDSEAGDVCARAEAYRDHVVHGGPIVPGTLMLRWIVEAGSRALGTAAVTVRDLVWNAPLRLSDAEDAKARLVMSASRADCVEVEVRGDTARAGQADAALHASATVMRGAELGSAAANAAALAALRQRFAQTEAGVAALYERCRRMGIHYGPAFRVVGTLGAAGQEALGLIRVPAAGATHRSESDRWALVLDGCLQMIGVCLPEAALSQAIMPMALDAFVMSAAVPDTVWSHVSLKSDRGHDRLAYAADVAVYDLAGARVAAFQGLRLKSKASPAVPGDAWHHWLYSIEWQSLERASGQPPLAADALAACGRFELERRPAALFAGYRDALSALNRLAAHYAAHALEALGLHPAGATTRGGLARLAEAQRRLLPTLERMAHGIWPAPSAETLAQARDTLAQAFPFARHELTLLRRCGEQLIDVLTGQTDPLDVLFPGADTEVTARFYSEAVPTVSINAAIAAIVQEASSSNRLSILEIGGGSGSTASAILERAGADKVDYCFTDVSSVFLQKAQRRHGASGRFRAERLDISEDPAPQGFAAGTFDVIVAANVLHATASLETTMRNARSLLKPGGVLLIAEATPGQDWVELVFGITDGWWLFDDKDLRHDTPLIDLAAWSRLLDASGLERVDALPRDAATLGQSLLIARRPVAAAAQAGEPGVPARRWIVLGEGNGLGAALVRRLAAEGSSAKLVTIAGGERGSEARAAVLAARVRDALSELGSVDCVANLLPLEMGDAGLPPLELEAHLAESMRATLAATHALIHADLNVPPRMLLVTRGAVAVADGEPLDGLWQTPFLGLGKVLYREHPEFAGRAIDLDVQAGSFDIDALLRESGALDAQLSVAYRDGVRFTPVMVRRRAPPLADVAPATALRSDRCYLIAGGTGGLGMKVARWMVERGARTLVLVSRQGRVAPGDEPVLAEMTALGAQVRVLAADLASEAAVRQVLNEAGATGLKLGGIVHAAGVLDDGVLLQQTWTRFRSVLAPKLLGAWHLDRLTQHEPLDFFVLFSSIASVFGFMAQGSHTAASAFLDGLAWHRTQRGQPALVINWGPWGDIGAAAARRGLRGNRVEWVGPMDSQPAMAAFAWSMQQAAPQVGVFSIDWNDPAVPRHLLADPRSEAVGEPLRQPAAAAPLVVPQAAPAPAVASPSSPVAVAAESPTAAPLPNTAETSASQGTVREVVASIMGVPVKEVDPSRGLFESGLDSLAAIELRQKLQARFGVSLPATLVFKFPTAMAIAAHLDSLVALKPAQAPAPTAAAEPASPSGPEPLEGMSEDELALLLKSELNSVNSRVN</sequence>
<keyword evidence="3" id="KW-0597">Phosphoprotein</keyword>
<dbReference type="InterPro" id="IPR049552">
    <property type="entry name" value="PKS_DH_N"/>
</dbReference>
<dbReference type="InterPro" id="IPR013968">
    <property type="entry name" value="PKS_KR"/>
</dbReference>
<dbReference type="CDD" id="cd00833">
    <property type="entry name" value="PKS"/>
    <property type="match status" value="1"/>
</dbReference>
<dbReference type="Pfam" id="PF08242">
    <property type="entry name" value="Methyltransf_12"/>
    <property type="match status" value="2"/>
</dbReference>
<dbReference type="Pfam" id="PF21089">
    <property type="entry name" value="PKS_DH_N"/>
    <property type="match status" value="1"/>
</dbReference>
<dbReference type="InterPro" id="IPR050091">
    <property type="entry name" value="PKS_NRPS_Biosynth_Enz"/>
</dbReference>
<keyword evidence="8" id="KW-0511">Multifunctional enzyme</keyword>
<dbReference type="InterPro" id="IPR014031">
    <property type="entry name" value="Ketoacyl_synth_C"/>
</dbReference>
<feature type="domain" description="PKS/mFAS DH" evidence="14">
    <location>
        <begin position="2339"/>
        <end position="2633"/>
    </location>
</feature>
<dbReference type="SUPFAM" id="SSF52151">
    <property type="entry name" value="FabD/lysophospholipase-like"/>
    <property type="match status" value="1"/>
</dbReference>
<dbReference type="FunFam" id="3.40.50.12780:FF:000012">
    <property type="entry name" value="Non-ribosomal peptide synthetase"/>
    <property type="match status" value="1"/>
</dbReference>
<dbReference type="InterPro" id="IPR001242">
    <property type="entry name" value="Condensation_dom"/>
</dbReference>
<dbReference type="Gene3D" id="1.10.1200.10">
    <property type="entry name" value="ACP-like"/>
    <property type="match status" value="2"/>
</dbReference>
<dbReference type="SUPFAM" id="SSF53901">
    <property type="entry name" value="Thiolase-like"/>
    <property type="match status" value="1"/>
</dbReference>
<dbReference type="InterPro" id="IPR036736">
    <property type="entry name" value="ACP-like_sf"/>
</dbReference>
<dbReference type="GO" id="GO:0005737">
    <property type="term" value="C:cytoplasm"/>
    <property type="evidence" value="ECO:0007669"/>
    <property type="project" value="TreeGrafter"/>
</dbReference>
<dbReference type="Gene3D" id="3.30.559.30">
    <property type="entry name" value="Nonribosomal peptide synthetase, condensation domain"/>
    <property type="match status" value="1"/>
</dbReference>
<evidence type="ECO:0000256" key="7">
    <source>
        <dbReference type="ARBA" id="ARBA00023098"/>
    </source>
</evidence>
<dbReference type="InterPro" id="IPR020845">
    <property type="entry name" value="AMP-binding_CS"/>
</dbReference>
<dbReference type="Gene3D" id="3.30.300.30">
    <property type="match status" value="2"/>
</dbReference>
<feature type="region of interest" description="Disordered" evidence="11">
    <location>
        <begin position="1508"/>
        <end position="1528"/>
    </location>
</feature>
<feature type="domain" description="Ketosynthase family 3 (KS3)" evidence="13">
    <location>
        <begin position="1535"/>
        <end position="1964"/>
    </location>
</feature>
<dbReference type="GO" id="GO:0005886">
    <property type="term" value="C:plasma membrane"/>
    <property type="evidence" value="ECO:0007669"/>
    <property type="project" value="TreeGrafter"/>
</dbReference>
<dbReference type="PROSITE" id="PS00012">
    <property type="entry name" value="PHOSPHOPANTETHEINE"/>
    <property type="match status" value="1"/>
</dbReference>
<reference evidence="15" key="1">
    <citation type="submission" date="2015-10" db="EMBL/GenBank/DDBJ databases">
        <authorList>
            <person name="Gilbert D.G."/>
        </authorList>
    </citation>
    <scope>NUCLEOTIDE SEQUENCE</scope>
    <source>
        <strain evidence="15">Phyl III-seqv23</strain>
    </source>
</reference>
<keyword evidence="5" id="KW-0677">Repeat</keyword>
<evidence type="ECO:0000313" key="15">
    <source>
        <dbReference type="EMBL" id="CUV13762.1"/>
    </source>
</evidence>
<dbReference type="InterPro" id="IPR016035">
    <property type="entry name" value="Acyl_Trfase/lysoPLipase"/>
</dbReference>
<dbReference type="InterPro" id="IPR029063">
    <property type="entry name" value="SAM-dependent_MTases_sf"/>
</dbReference>
<feature type="region of interest" description="Disordered" evidence="11">
    <location>
        <begin position="1411"/>
        <end position="1438"/>
    </location>
</feature>
<dbReference type="PANTHER" id="PTHR43775:SF37">
    <property type="entry name" value="SI:DKEY-61P9.11"/>
    <property type="match status" value="1"/>
</dbReference>
<dbReference type="InterPro" id="IPR009081">
    <property type="entry name" value="PP-bd_ACP"/>
</dbReference>
<dbReference type="InterPro" id="IPR018201">
    <property type="entry name" value="Ketoacyl_synth_AS"/>
</dbReference>
<dbReference type="CDD" id="cd08955">
    <property type="entry name" value="KR_2_FAS_SDR_x"/>
    <property type="match status" value="1"/>
</dbReference>
<dbReference type="Gene3D" id="1.10.1240.100">
    <property type="match status" value="1"/>
</dbReference>
<dbReference type="SUPFAM" id="SSF51735">
    <property type="entry name" value="NAD(P)-binding Rossmann-fold domains"/>
    <property type="match status" value="2"/>
</dbReference>
<dbReference type="SMART" id="SM00823">
    <property type="entry name" value="PKS_PP"/>
    <property type="match status" value="2"/>
</dbReference>
<dbReference type="GO" id="GO:0071770">
    <property type="term" value="P:DIM/DIP cell wall layer assembly"/>
    <property type="evidence" value="ECO:0007669"/>
    <property type="project" value="TreeGrafter"/>
</dbReference>
<dbReference type="EMBL" id="LN899819">
    <property type="protein sequence ID" value="CUV13762.1"/>
    <property type="molecule type" value="Genomic_DNA"/>
</dbReference>
<dbReference type="PROSITE" id="PS50075">
    <property type="entry name" value="CARRIER"/>
    <property type="match status" value="2"/>
</dbReference>
<dbReference type="SUPFAM" id="SSF53335">
    <property type="entry name" value="S-adenosyl-L-methionine-dependent methyltransferases"/>
    <property type="match status" value="2"/>
</dbReference>
<keyword evidence="6" id="KW-0276">Fatty acid metabolism</keyword>
<dbReference type="GO" id="GO:0009403">
    <property type="term" value="P:toxin biosynthetic process"/>
    <property type="evidence" value="ECO:0007669"/>
    <property type="project" value="UniProtKB-ARBA"/>
</dbReference>
<evidence type="ECO:0000256" key="2">
    <source>
        <dbReference type="ARBA" id="ARBA00022450"/>
    </source>
</evidence>
<name>A0A0S4TUL6_RALSL</name>
<dbReference type="InterPro" id="IPR013217">
    <property type="entry name" value="Methyltransf_12"/>
</dbReference>
<gene>
    <name evidence="15" type="ORF">RUN39_v1_620018</name>
</gene>
<dbReference type="Pfam" id="PF16197">
    <property type="entry name" value="KAsynt_C_assoc"/>
    <property type="match status" value="1"/>
</dbReference>
<dbReference type="Pfam" id="PF00550">
    <property type="entry name" value="PP-binding"/>
    <property type="match status" value="2"/>
</dbReference>
<evidence type="ECO:0000256" key="4">
    <source>
        <dbReference type="ARBA" id="ARBA00022679"/>
    </source>
</evidence>
<dbReference type="InterPro" id="IPR006162">
    <property type="entry name" value="Ppantetheine_attach_site"/>
</dbReference>
<dbReference type="GO" id="GO:0006633">
    <property type="term" value="P:fatty acid biosynthetic process"/>
    <property type="evidence" value="ECO:0007669"/>
    <property type="project" value="InterPro"/>
</dbReference>
<dbReference type="Gene3D" id="3.40.50.150">
    <property type="entry name" value="Vaccinia Virus protein VP39"/>
    <property type="match status" value="2"/>
</dbReference>
<evidence type="ECO:0000259" key="12">
    <source>
        <dbReference type="PROSITE" id="PS50075"/>
    </source>
</evidence>
<dbReference type="Gene3D" id="3.40.366.10">
    <property type="entry name" value="Malonyl-Coenzyme A Acyl Carrier Protein, domain 2"/>
    <property type="match status" value="1"/>
</dbReference>
<dbReference type="Pfam" id="PF00668">
    <property type="entry name" value="Condensation"/>
    <property type="match status" value="1"/>
</dbReference>
<dbReference type="Gene3D" id="3.10.129.110">
    <property type="entry name" value="Polyketide synthase dehydratase"/>
    <property type="match status" value="1"/>
</dbReference>
<dbReference type="PROSITE" id="PS52019">
    <property type="entry name" value="PKS_MFAS_DH"/>
    <property type="match status" value="1"/>
</dbReference>
<keyword evidence="2" id="KW-0596">Phosphopantetheine</keyword>
<dbReference type="Gene3D" id="2.30.38.10">
    <property type="entry name" value="Luciferase, Domain 3"/>
    <property type="match status" value="1"/>
</dbReference>
<feature type="domain" description="Carrier" evidence="12">
    <location>
        <begin position="3524"/>
        <end position="3601"/>
    </location>
</feature>
<dbReference type="GO" id="GO:0031177">
    <property type="term" value="F:phosphopantetheine binding"/>
    <property type="evidence" value="ECO:0007669"/>
    <property type="project" value="InterPro"/>
</dbReference>
<dbReference type="SUPFAM" id="SSF52777">
    <property type="entry name" value="CoA-dependent acyltransferases"/>
    <property type="match status" value="2"/>
</dbReference>
<evidence type="ECO:0008006" key="16">
    <source>
        <dbReference type="Google" id="ProtNLM"/>
    </source>
</evidence>
<dbReference type="Gene3D" id="3.30.70.3290">
    <property type="match status" value="1"/>
</dbReference>
<dbReference type="SMART" id="SM00827">
    <property type="entry name" value="PKS_AT"/>
    <property type="match status" value="1"/>
</dbReference>
<feature type="region of interest" description="C-terminal hotdog fold" evidence="10">
    <location>
        <begin position="2486"/>
        <end position="2633"/>
    </location>
</feature>
<dbReference type="InterPro" id="IPR001227">
    <property type="entry name" value="Ac_transferase_dom_sf"/>
</dbReference>
<feature type="active site" description="Proton acceptor; for dehydratase activity" evidence="10">
    <location>
        <position position="2375"/>
    </location>
</feature>
<dbReference type="InterPro" id="IPR020841">
    <property type="entry name" value="PKS_Beta-ketoAc_synthase_dom"/>
</dbReference>
<dbReference type="Gene3D" id="3.40.47.10">
    <property type="match status" value="1"/>
</dbReference>
<evidence type="ECO:0000256" key="8">
    <source>
        <dbReference type="ARBA" id="ARBA00023268"/>
    </source>
</evidence>
<dbReference type="InterPro" id="IPR010071">
    <property type="entry name" value="AA_adenyl_dom"/>
</dbReference>